<evidence type="ECO:0000313" key="3">
    <source>
        <dbReference type="Proteomes" id="UP000050525"/>
    </source>
</evidence>
<comment type="caution">
    <text evidence="2">The sequence shown here is derived from an EMBL/GenBank/DDBJ whole genome shotgun (WGS) entry which is preliminary data.</text>
</comment>
<dbReference type="AlphaFoldDB" id="A0A151MXK6"/>
<dbReference type="EMBL" id="AKHW03004704">
    <property type="protein sequence ID" value="KYO29247.1"/>
    <property type="molecule type" value="Genomic_DNA"/>
</dbReference>
<sequence>MQALTLLEVMMNIGLSETRTKKGFPCESFQHPGVPQGSSEPGGGSEDLSCLSAKLLKCKESPAQGEWLRGKVSAIAICAHASSPAQLELEDGRAQEDRSLQESLFILKERHIAVLKRLLKAQKQQAAVVAQVVEITKEDCLMVDFILDLVVSFVPLAVQPLAMTLHGPGPACPLAGAHSPALSPQWAWDKVQHHLQWLEPPASTPEIGPLEA</sequence>
<keyword evidence="3" id="KW-1185">Reference proteome</keyword>
<protein>
    <submittedName>
        <fullName evidence="2">Uncharacterized protein</fullName>
    </submittedName>
</protein>
<proteinExistence type="predicted"/>
<feature type="region of interest" description="Disordered" evidence="1">
    <location>
        <begin position="24"/>
        <end position="45"/>
    </location>
</feature>
<gene>
    <name evidence="2" type="ORF">Y1Q_0017902</name>
</gene>
<organism evidence="2 3">
    <name type="scientific">Alligator mississippiensis</name>
    <name type="common">American alligator</name>
    <dbReference type="NCBI Taxonomy" id="8496"/>
    <lineage>
        <taxon>Eukaryota</taxon>
        <taxon>Metazoa</taxon>
        <taxon>Chordata</taxon>
        <taxon>Craniata</taxon>
        <taxon>Vertebrata</taxon>
        <taxon>Euteleostomi</taxon>
        <taxon>Archelosauria</taxon>
        <taxon>Archosauria</taxon>
        <taxon>Crocodylia</taxon>
        <taxon>Alligatoridae</taxon>
        <taxon>Alligatorinae</taxon>
        <taxon>Alligator</taxon>
    </lineage>
</organism>
<reference evidence="2 3" key="1">
    <citation type="journal article" date="2012" name="Genome Biol.">
        <title>Sequencing three crocodilian genomes to illuminate the evolution of archosaurs and amniotes.</title>
        <authorList>
            <person name="St John J.A."/>
            <person name="Braun E.L."/>
            <person name="Isberg S.R."/>
            <person name="Miles L.G."/>
            <person name="Chong A.Y."/>
            <person name="Gongora J."/>
            <person name="Dalzell P."/>
            <person name="Moran C."/>
            <person name="Bed'hom B."/>
            <person name="Abzhanov A."/>
            <person name="Burgess S.C."/>
            <person name="Cooksey A.M."/>
            <person name="Castoe T.A."/>
            <person name="Crawford N.G."/>
            <person name="Densmore L.D."/>
            <person name="Drew J.C."/>
            <person name="Edwards S.V."/>
            <person name="Faircloth B.C."/>
            <person name="Fujita M.K."/>
            <person name="Greenwold M.J."/>
            <person name="Hoffmann F.G."/>
            <person name="Howard J.M."/>
            <person name="Iguchi T."/>
            <person name="Janes D.E."/>
            <person name="Khan S.Y."/>
            <person name="Kohno S."/>
            <person name="de Koning A.J."/>
            <person name="Lance S.L."/>
            <person name="McCarthy F.M."/>
            <person name="McCormack J.E."/>
            <person name="Merchant M.E."/>
            <person name="Peterson D.G."/>
            <person name="Pollock D.D."/>
            <person name="Pourmand N."/>
            <person name="Raney B.J."/>
            <person name="Roessler K.A."/>
            <person name="Sanford J.R."/>
            <person name="Sawyer R.H."/>
            <person name="Schmidt C.J."/>
            <person name="Triplett E.W."/>
            <person name="Tuberville T.D."/>
            <person name="Venegas-Anaya M."/>
            <person name="Howard J.T."/>
            <person name="Jarvis E.D."/>
            <person name="Guillette L.J.Jr."/>
            <person name="Glenn T.C."/>
            <person name="Green R.E."/>
            <person name="Ray D.A."/>
        </authorList>
    </citation>
    <scope>NUCLEOTIDE SEQUENCE [LARGE SCALE GENOMIC DNA]</scope>
    <source>
        <strain evidence="2">KSC_2009_1</strain>
    </source>
</reference>
<evidence type="ECO:0000256" key="1">
    <source>
        <dbReference type="SAM" id="MobiDB-lite"/>
    </source>
</evidence>
<dbReference type="Proteomes" id="UP000050525">
    <property type="component" value="Unassembled WGS sequence"/>
</dbReference>
<evidence type="ECO:0000313" key="2">
    <source>
        <dbReference type="EMBL" id="KYO29247.1"/>
    </source>
</evidence>
<name>A0A151MXK6_ALLMI</name>
<accession>A0A151MXK6</accession>